<dbReference type="PANTHER" id="PTHR34297:SF3">
    <property type="entry name" value="ALKALINE SHOCK PROTEIN 23"/>
    <property type="match status" value="1"/>
</dbReference>
<sequence length="166" mass="17607">MSQDDGRTGQGQTGTMQRPGQQGQARRPESGGRSELVTQGGKTTIADVVVAKIASMAARQVGGVHEMGAGMSRTIGSMRERLPGMTGDSTQGVQVQVGERQAAVDIDVVVEYGVSIPDLANAVRRSVSNEIEHMCGLEVVEVNIAVDDVHLASDDEEQPPEEPRVR</sequence>
<dbReference type="Proteomes" id="UP000627838">
    <property type="component" value="Unassembled WGS sequence"/>
</dbReference>
<name>A0ABR9JKE6_9ACTN</name>
<comment type="similarity">
    <text evidence="1">Belongs to the asp23 family.</text>
</comment>
<evidence type="ECO:0000313" key="3">
    <source>
        <dbReference type="EMBL" id="MBE1531017.1"/>
    </source>
</evidence>
<reference evidence="3 4" key="1">
    <citation type="submission" date="2020-10" db="EMBL/GenBank/DDBJ databases">
        <title>Sequencing the genomes of 1000 actinobacteria strains.</title>
        <authorList>
            <person name="Klenk H.-P."/>
        </authorList>
    </citation>
    <scope>NUCLEOTIDE SEQUENCE [LARGE SCALE GENOMIC DNA]</scope>
    <source>
        <strain evidence="3 4">DSM 46744</strain>
    </source>
</reference>
<proteinExistence type="inferred from homology"/>
<dbReference type="RefSeq" id="WP_318783924.1">
    <property type="nucleotide sequence ID" value="NZ_JADBDZ010000001.1"/>
</dbReference>
<feature type="region of interest" description="Disordered" evidence="2">
    <location>
        <begin position="1"/>
        <end position="40"/>
    </location>
</feature>
<keyword evidence="4" id="KW-1185">Reference proteome</keyword>
<evidence type="ECO:0000256" key="2">
    <source>
        <dbReference type="SAM" id="MobiDB-lite"/>
    </source>
</evidence>
<protein>
    <submittedName>
        <fullName evidence="3">Alkaline shock family protein YloU</fullName>
    </submittedName>
</protein>
<evidence type="ECO:0000256" key="1">
    <source>
        <dbReference type="ARBA" id="ARBA00005721"/>
    </source>
</evidence>
<dbReference type="EMBL" id="JADBDZ010000001">
    <property type="protein sequence ID" value="MBE1531017.1"/>
    <property type="molecule type" value="Genomic_DNA"/>
</dbReference>
<organism evidence="3 4">
    <name type="scientific">Actinomadura algeriensis</name>
    <dbReference type="NCBI Taxonomy" id="1679523"/>
    <lineage>
        <taxon>Bacteria</taxon>
        <taxon>Bacillati</taxon>
        <taxon>Actinomycetota</taxon>
        <taxon>Actinomycetes</taxon>
        <taxon>Streptosporangiales</taxon>
        <taxon>Thermomonosporaceae</taxon>
        <taxon>Actinomadura</taxon>
    </lineage>
</organism>
<gene>
    <name evidence="3" type="ORF">H4W34_000850</name>
</gene>
<feature type="compositionally biased region" description="Low complexity" evidence="2">
    <location>
        <begin position="13"/>
        <end position="25"/>
    </location>
</feature>
<comment type="caution">
    <text evidence="3">The sequence shown here is derived from an EMBL/GenBank/DDBJ whole genome shotgun (WGS) entry which is preliminary data.</text>
</comment>
<dbReference type="Pfam" id="PF03780">
    <property type="entry name" value="Asp23"/>
    <property type="match status" value="1"/>
</dbReference>
<dbReference type="PANTHER" id="PTHR34297">
    <property type="entry name" value="HYPOTHETICAL CYTOSOLIC PROTEIN-RELATED"/>
    <property type="match status" value="1"/>
</dbReference>
<evidence type="ECO:0000313" key="4">
    <source>
        <dbReference type="Proteomes" id="UP000627838"/>
    </source>
</evidence>
<accession>A0ABR9JKE6</accession>
<dbReference type="InterPro" id="IPR005531">
    <property type="entry name" value="Asp23"/>
</dbReference>